<dbReference type="AlphaFoldDB" id="A0A9P5Z0X8"/>
<dbReference type="Pfam" id="PF17667">
    <property type="entry name" value="Pkinase_fungal"/>
    <property type="match status" value="1"/>
</dbReference>
<organism evidence="3 4">
    <name type="scientific">Pholiota conissans</name>
    <dbReference type="NCBI Taxonomy" id="109636"/>
    <lineage>
        <taxon>Eukaryota</taxon>
        <taxon>Fungi</taxon>
        <taxon>Dikarya</taxon>
        <taxon>Basidiomycota</taxon>
        <taxon>Agaricomycotina</taxon>
        <taxon>Agaricomycetes</taxon>
        <taxon>Agaricomycetidae</taxon>
        <taxon>Agaricales</taxon>
        <taxon>Agaricineae</taxon>
        <taxon>Strophariaceae</taxon>
        <taxon>Pholiota</taxon>
    </lineage>
</organism>
<keyword evidence="4" id="KW-1185">Reference proteome</keyword>
<feature type="compositionally biased region" description="Pro residues" evidence="1">
    <location>
        <begin position="868"/>
        <end position="878"/>
    </location>
</feature>
<feature type="region of interest" description="Disordered" evidence="1">
    <location>
        <begin position="369"/>
        <end position="396"/>
    </location>
</feature>
<dbReference type="PANTHER" id="PTHR38248:SF2">
    <property type="entry name" value="FUNK1 11"/>
    <property type="match status" value="1"/>
</dbReference>
<evidence type="ECO:0000256" key="1">
    <source>
        <dbReference type="SAM" id="MobiDB-lite"/>
    </source>
</evidence>
<comment type="caution">
    <text evidence="3">The sequence shown here is derived from an EMBL/GenBank/DDBJ whole genome shotgun (WGS) entry which is preliminary data.</text>
</comment>
<dbReference type="InterPro" id="IPR008266">
    <property type="entry name" value="Tyr_kinase_AS"/>
</dbReference>
<name>A0A9P5Z0X8_9AGAR</name>
<proteinExistence type="predicted"/>
<dbReference type="PROSITE" id="PS50011">
    <property type="entry name" value="PROTEIN_KINASE_DOM"/>
    <property type="match status" value="1"/>
</dbReference>
<feature type="compositionally biased region" description="Polar residues" evidence="1">
    <location>
        <begin position="701"/>
        <end position="715"/>
    </location>
</feature>
<dbReference type="InterPro" id="IPR000719">
    <property type="entry name" value="Prot_kinase_dom"/>
</dbReference>
<evidence type="ECO:0000259" key="2">
    <source>
        <dbReference type="PROSITE" id="PS50011"/>
    </source>
</evidence>
<dbReference type="GO" id="GO:0004672">
    <property type="term" value="F:protein kinase activity"/>
    <property type="evidence" value="ECO:0007669"/>
    <property type="project" value="InterPro"/>
</dbReference>
<feature type="domain" description="Protein kinase" evidence="2">
    <location>
        <begin position="220"/>
        <end position="767"/>
    </location>
</feature>
<dbReference type="InterPro" id="IPR011009">
    <property type="entry name" value="Kinase-like_dom_sf"/>
</dbReference>
<feature type="region of interest" description="Disordered" evidence="1">
    <location>
        <begin position="845"/>
        <end position="887"/>
    </location>
</feature>
<evidence type="ECO:0000313" key="4">
    <source>
        <dbReference type="Proteomes" id="UP000807469"/>
    </source>
</evidence>
<sequence>MHWQFEDTEDFMNRLLPVSDVVINGVFERMVFQGVYSDERWTSFVVQNGTQETHEKAVYNAFSTTTGLIHEIVASYKQYDDDDPEFVGTTQWENMISQEDEDAVRPYSLLILKPLLTETSDEQPKTGWTQVVAVGMKRTGSSNARDREELVGYLRKALCEQPDRRIIFGFLFGSSKMNVLLHDRSGVLVTETWIDIHQDPKALVQMIAAFTFLPAHRLGYDPTMQVFDKSTGTVTPSYKLRKAIFYKDVQWQITMNNGDKYLTVKALTRSRMGSRSTIAWAVIPFNSRKNYRDASSTTAEASAGDDNEPQVFVLKQSWIQVGTETEASFYDRASGSECNKVGAIKLSEEVLINGRKDETGRLIRAGSRELDCQPTPTPTPPPVPAKTRKRHRSPSVDFSARAEIVDRIMLRNSLANTPPPFISRVRVRTLLSTYGWPLRKFCTLGELLRTLRDAIEGHKYLYERGILHRDISPGNIIIVKRKPAPGKADDESYGGCLIDLDHAQAGSKCDPTVCIPTEKEQDAGKNILIDGETITFGIAARIRNMDVNMDVRTDEDLKKLQVQKDLVHRAGCFHLEMGEIMKYGISAVAHAVRFGHIPHNGICSAAALYWHPIEKRFSYKDQRRSRRWTWKDRVIGTPPYASAEVLSQTSERYFLRDDDMQSSHEAVHDIESLFWILVEICMTRNGASGIRPELTDPPQEQPSEASTSTLSQPQSEPGDKNEPSLSYLVICLFLSDDLDSLEVTKREFLIKPRAFQLQIVGNFHPSFEPLRTFVLEWYSLIRLAHEFHGYEYYDIHDRSIAIFNNLLKTQGSELDRIDDAGRKVLEARKADLQAFKDFGLAAATTTGSSQTDLWDQSPHTNRSAPSMPLVPPQSPTPGPSRNKKARR</sequence>
<dbReference type="EMBL" id="MU155214">
    <property type="protein sequence ID" value="KAF9479397.1"/>
    <property type="molecule type" value="Genomic_DNA"/>
</dbReference>
<dbReference type="PANTHER" id="PTHR38248">
    <property type="entry name" value="FUNK1 6"/>
    <property type="match status" value="1"/>
</dbReference>
<feature type="compositionally biased region" description="Polar residues" evidence="1">
    <location>
        <begin position="845"/>
        <end position="864"/>
    </location>
</feature>
<gene>
    <name evidence="3" type="ORF">BDN70DRAFT_993527</name>
</gene>
<accession>A0A9P5Z0X8</accession>
<dbReference type="InterPro" id="IPR040976">
    <property type="entry name" value="Pkinase_fungal"/>
</dbReference>
<feature type="region of interest" description="Disordered" evidence="1">
    <location>
        <begin position="689"/>
        <end position="721"/>
    </location>
</feature>
<protein>
    <recommendedName>
        <fullName evidence="2">Protein kinase domain-containing protein</fullName>
    </recommendedName>
</protein>
<dbReference type="GO" id="GO:0005524">
    <property type="term" value="F:ATP binding"/>
    <property type="evidence" value="ECO:0007669"/>
    <property type="project" value="InterPro"/>
</dbReference>
<dbReference type="OrthoDB" id="312874at2759"/>
<evidence type="ECO:0000313" key="3">
    <source>
        <dbReference type="EMBL" id="KAF9479397.1"/>
    </source>
</evidence>
<dbReference type="Proteomes" id="UP000807469">
    <property type="component" value="Unassembled WGS sequence"/>
</dbReference>
<feature type="compositionally biased region" description="Pro residues" evidence="1">
    <location>
        <begin position="375"/>
        <end position="384"/>
    </location>
</feature>
<reference evidence="3" key="1">
    <citation type="submission" date="2020-11" db="EMBL/GenBank/DDBJ databases">
        <authorList>
            <consortium name="DOE Joint Genome Institute"/>
            <person name="Ahrendt S."/>
            <person name="Riley R."/>
            <person name="Andreopoulos W."/>
            <person name="Labutti K."/>
            <person name="Pangilinan J."/>
            <person name="Ruiz-Duenas F.J."/>
            <person name="Barrasa J.M."/>
            <person name="Sanchez-Garcia M."/>
            <person name="Camarero S."/>
            <person name="Miyauchi S."/>
            <person name="Serrano A."/>
            <person name="Linde D."/>
            <person name="Babiker R."/>
            <person name="Drula E."/>
            <person name="Ayuso-Fernandez I."/>
            <person name="Pacheco R."/>
            <person name="Padilla G."/>
            <person name="Ferreira P."/>
            <person name="Barriuso J."/>
            <person name="Kellner H."/>
            <person name="Castanera R."/>
            <person name="Alfaro M."/>
            <person name="Ramirez L."/>
            <person name="Pisabarro A.G."/>
            <person name="Kuo A."/>
            <person name="Tritt A."/>
            <person name="Lipzen A."/>
            <person name="He G."/>
            <person name="Yan M."/>
            <person name="Ng V."/>
            <person name="Cullen D."/>
            <person name="Martin F."/>
            <person name="Rosso M.-N."/>
            <person name="Henrissat B."/>
            <person name="Hibbett D."/>
            <person name="Martinez A.T."/>
            <person name="Grigoriev I.V."/>
        </authorList>
    </citation>
    <scope>NUCLEOTIDE SEQUENCE</scope>
    <source>
        <strain evidence="3">CIRM-BRFM 674</strain>
    </source>
</reference>
<dbReference type="Gene3D" id="1.10.510.10">
    <property type="entry name" value="Transferase(Phosphotransferase) domain 1"/>
    <property type="match status" value="1"/>
</dbReference>
<dbReference type="PROSITE" id="PS00109">
    <property type="entry name" value="PROTEIN_KINASE_TYR"/>
    <property type="match status" value="1"/>
</dbReference>
<dbReference type="SUPFAM" id="SSF56112">
    <property type="entry name" value="Protein kinase-like (PK-like)"/>
    <property type="match status" value="1"/>
</dbReference>